<dbReference type="Proteomes" id="UP000595437">
    <property type="component" value="Chromosome 1"/>
</dbReference>
<dbReference type="OrthoDB" id="666972at2759"/>
<dbReference type="CDD" id="cd00371">
    <property type="entry name" value="HMA"/>
    <property type="match status" value="1"/>
</dbReference>
<dbReference type="PROSITE" id="PS50846">
    <property type="entry name" value="HMA_2"/>
    <property type="match status" value="1"/>
</dbReference>
<dbReference type="PANTHER" id="PTHR10003">
    <property type="entry name" value="SUPEROXIDE DISMUTASE CU-ZN -RELATED"/>
    <property type="match status" value="1"/>
</dbReference>
<evidence type="ECO:0000259" key="4">
    <source>
        <dbReference type="PROSITE" id="PS50846"/>
    </source>
</evidence>
<keyword evidence="6" id="KW-1185">Reference proteome</keyword>
<dbReference type="CDD" id="cd00305">
    <property type="entry name" value="Cu-Zn_Superoxide_Dismutase"/>
    <property type="match status" value="1"/>
</dbReference>
<dbReference type="InterPro" id="IPR006121">
    <property type="entry name" value="HMA_dom"/>
</dbReference>
<protein>
    <recommendedName>
        <fullName evidence="3">Superoxide dismutase copper chaperone</fullName>
    </recommendedName>
</protein>
<evidence type="ECO:0000256" key="2">
    <source>
        <dbReference type="ARBA" id="ARBA00025798"/>
    </source>
</evidence>
<comment type="cofactor">
    <cofactor evidence="1">
        <name>Cu(2+)</name>
        <dbReference type="ChEBI" id="CHEBI:29036"/>
    </cofactor>
</comment>
<dbReference type="InterPro" id="IPR036423">
    <property type="entry name" value="SOD-like_Cu/Zn_dom_sf"/>
</dbReference>
<dbReference type="AlphaFoldDB" id="A0A7T8KHP3"/>
<accession>A0A7T8KHP3</accession>
<dbReference type="Gene3D" id="2.60.40.200">
    <property type="entry name" value="Superoxide dismutase, copper/zinc binding domain"/>
    <property type="match status" value="1"/>
</dbReference>
<feature type="domain" description="HMA" evidence="4">
    <location>
        <begin position="3"/>
        <end position="66"/>
    </location>
</feature>
<proteinExistence type="inferred from homology"/>
<evidence type="ECO:0000313" key="6">
    <source>
        <dbReference type="Proteomes" id="UP000595437"/>
    </source>
</evidence>
<dbReference type="PRINTS" id="PR00068">
    <property type="entry name" value="CUZNDISMTASE"/>
</dbReference>
<dbReference type="EMBL" id="CP045890">
    <property type="protein sequence ID" value="QQP55988.1"/>
    <property type="molecule type" value="Genomic_DNA"/>
</dbReference>
<dbReference type="GO" id="GO:0006801">
    <property type="term" value="P:superoxide metabolic process"/>
    <property type="evidence" value="ECO:0007669"/>
    <property type="project" value="InterPro"/>
</dbReference>
<evidence type="ECO:0000313" key="5">
    <source>
        <dbReference type="EMBL" id="QQP55988.1"/>
    </source>
</evidence>
<dbReference type="Pfam" id="PF00080">
    <property type="entry name" value="Sod_Cu"/>
    <property type="match status" value="1"/>
</dbReference>
<dbReference type="InterPro" id="IPR036163">
    <property type="entry name" value="HMA_dom_sf"/>
</dbReference>
<organism evidence="5 6">
    <name type="scientific">Caligus rogercresseyi</name>
    <name type="common">Sea louse</name>
    <dbReference type="NCBI Taxonomy" id="217165"/>
    <lineage>
        <taxon>Eukaryota</taxon>
        <taxon>Metazoa</taxon>
        <taxon>Ecdysozoa</taxon>
        <taxon>Arthropoda</taxon>
        <taxon>Crustacea</taxon>
        <taxon>Multicrustacea</taxon>
        <taxon>Hexanauplia</taxon>
        <taxon>Copepoda</taxon>
        <taxon>Siphonostomatoida</taxon>
        <taxon>Caligidae</taxon>
        <taxon>Caligus</taxon>
    </lineage>
</organism>
<dbReference type="Gene3D" id="3.30.70.100">
    <property type="match status" value="1"/>
</dbReference>
<dbReference type="SUPFAM" id="SSF49329">
    <property type="entry name" value="Cu,Zn superoxide dismutase-like"/>
    <property type="match status" value="1"/>
</dbReference>
<dbReference type="Pfam" id="PF00403">
    <property type="entry name" value="HMA"/>
    <property type="match status" value="1"/>
</dbReference>
<gene>
    <name evidence="5" type="ORF">FKW44_000500</name>
</gene>
<dbReference type="SUPFAM" id="SSF55008">
    <property type="entry name" value="HMA, heavy metal-associated domain"/>
    <property type="match status" value="1"/>
</dbReference>
<name>A0A7T8KHP3_CALRO</name>
<sequence length="215" mass="23174">MTETVIEFQVDMTCQNCVKAISSLLDGKEGISSFDIDLSSKSVVVSTTKPTGHIQSLIESTGKRAVVLGSSGRKNGLSSSSAVAMLGGTIGYSVNDWVKGVIRFTQVDEDVCIIDGTLDGLSPGYHGLAIHETGDLSKDCEGLGGHFNPRNARHGSPQDEERHVGDLGNVLADENGRASFKFSDKMIKVWDLIDALLLWEAIRMTLARDQVHLLK</sequence>
<evidence type="ECO:0000256" key="3">
    <source>
        <dbReference type="ARBA" id="ARBA00032899"/>
    </source>
</evidence>
<dbReference type="GO" id="GO:0005507">
    <property type="term" value="F:copper ion binding"/>
    <property type="evidence" value="ECO:0007669"/>
    <property type="project" value="InterPro"/>
</dbReference>
<dbReference type="InterPro" id="IPR024134">
    <property type="entry name" value="SOD_Cu/Zn_/chaperone"/>
</dbReference>
<dbReference type="InterPro" id="IPR001424">
    <property type="entry name" value="SOD_Cu_Zn_dom"/>
</dbReference>
<evidence type="ECO:0000256" key="1">
    <source>
        <dbReference type="ARBA" id="ARBA00001973"/>
    </source>
</evidence>
<reference evidence="6" key="1">
    <citation type="submission" date="2021-01" db="EMBL/GenBank/DDBJ databases">
        <title>Caligus Genome Assembly.</title>
        <authorList>
            <person name="Gallardo-Escarate C."/>
        </authorList>
    </citation>
    <scope>NUCLEOTIDE SEQUENCE [LARGE SCALE GENOMIC DNA]</scope>
</reference>
<comment type="similarity">
    <text evidence="2">In the C-terminal section; belongs to the Cu-Zn superoxide dismutase family.</text>
</comment>